<accession>A0A5J5C2Z1</accession>
<evidence type="ECO:0000313" key="1">
    <source>
        <dbReference type="EMBL" id="KAA8549194.1"/>
    </source>
</evidence>
<organism evidence="1 2">
    <name type="scientific">Nyssa sinensis</name>
    <dbReference type="NCBI Taxonomy" id="561372"/>
    <lineage>
        <taxon>Eukaryota</taxon>
        <taxon>Viridiplantae</taxon>
        <taxon>Streptophyta</taxon>
        <taxon>Embryophyta</taxon>
        <taxon>Tracheophyta</taxon>
        <taxon>Spermatophyta</taxon>
        <taxon>Magnoliopsida</taxon>
        <taxon>eudicotyledons</taxon>
        <taxon>Gunneridae</taxon>
        <taxon>Pentapetalae</taxon>
        <taxon>asterids</taxon>
        <taxon>Cornales</taxon>
        <taxon>Nyssaceae</taxon>
        <taxon>Nyssa</taxon>
    </lineage>
</organism>
<name>A0A5J5C2Z1_9ASTE</name>
<dbReference type="AlphaFoldDB" id="A0A5J5C2Z1"/>
<gene>
    <name evidence="1" type="ORF">F0562_000878</name>
</gene>
<dbReference type="EMBL" id="CM018031">
    <property type="protein sequence ID" value="KAA8549194.1"/>
    <property type="molecule type" value="Genomic_DNA"/>
</dbReference>
<proteinExistence type="predicted"/>
<keyword evidence="2" id="KW-1185">Reference proteome</keyword>
<evidence type="ECO:0000313" key="2">
    <source>
        <dbReference type="Proteomes" id="UP000325577"/>
    </source>
</evidence>
<protein>
    <submittedName>
        <fullName evidence="1">Uncharacterized protein</fullName>
    </submittedName>
</protein>
<sequence length="99" mass="11031">MPVSAHPFYPTVQSPSVATPEQYGATSAIGFQGLHNCLVHMCQVLLSSGAVPIPCWSPYSLEQVISSFLFAYLEEAGIIWLVFQSFVSRRQPIWLTDKR</sequence>
<dbReference type="Proteomes" id="UP000325577">
    <property type="component" value="Linkage Group LG0"/>
</dbReference>
<reference evidence="1 2" key="1">
    <citation type="submission" date="2019-09" db="EMBL/GenBank/DDBJ databases">
        <title>A chromosome-level genome assembly of the Chinese tupelo Nyssa sinensis.</title>
        <authorList>
            <person name="Yang X."/>
            <person name="Kang M."/>
            <person name="Yang Y."/>
            <person name="Xiong H."/>
            <person name="Wang M."/>
            <person name="Zhang Z."/>
            <person name="Wang Z."/>
            <person name="Wu H."/>
            <person name="Ma T."/>
            <person name="Liu J."/>
            <person name="Xi Z."/>
        </authorList>
    </citation>
    <scope>NUCLEOTIDE SEQUENCE [LARGE SCALE GENOMIC DNA]</scope>
    <source>
        <strain evidence="1">J267</strain>
        <tissue evidence="1">Leaf</tissue>
    </source>
</reference>